<dbReference type="HAMAP" id="MF_00570">
    <property type="entry name" value="NAPRTase"/>
    <property type="match status" value="1"/>
</dbReference>
<evidence type="ECO:0000259" key="9">
    <source>
        <dbReference type="Pfam" id="PF04095"/>
    </source>
</evidence>
<reference evidence="12" key="1">
    <citation type="submission" date="2016-10" db="EMBL/GenBank/DDBJ databases">
        <authorList>
            <person name="Varghese N."/>
            <person name="Submissions S."/>
        </authorList>
    </citation>
    <scope>NUCLEOTIDE SEQUENCE [LARGE SCALE GENOMIC DNA]</scope>
    <source>
        <strain evidence="12">DSM 4002</strain>
    </source>
</reference>
<comment type="function">
    <text evidence="7 8">Catalyzes the synthesis of beta-nicotinate D-ribonucleotide from nicotinate and 5-phospho-D-ribose 1-phosphate at the expense of ATP.</text>
</comment>
<feature type="modified residue" description="Phosphohistidine; by autocatalysis" evidence="7">
    <location>
        <position position="218"/>
    </location>
</feature>
<feature type="domain" description="Nicotinate/nicotinamide phosphoribosyltransferase" evidence="9">
    <location>
        <begin position="166"/>
        <end position="390"/>
    </location>
</feature>
<evidence type="ECO:0000259" key="10">
    <source>
        <dbReference type="Pfam" id="PF17767"/>
    </source>
</evidence>
<keyword evidence="11" id="KW-0808">Transferase</keyword>
<dbReference type="GO" id="GO:0016757">
    <property type="term" value="F:glycosyltransferase activity"/>
    <property type="evidence" value="ECO:0007669"/>
    <property type="project" value="UniProtKB-KW"/>
</dbReference>
<dbReference type="PANTHER" id="PTHR11098:SF1">
    <property type="entry name" value="NICOTINATE PHOSPHORIBOSYLTRANSFERASE"/>
    <property type="match status" value="1"/>
</dbReference>
<dbReference type="RefSeq" id="WP_024982327.1">
    <property type="nucleotide sequence ID" value="NZ_CBCRUM010000020.1"/>
</dbReference>
<comment type="catalytic activity">
    <reaction evidence="7 8">
        <text>5-phospho-alpha-D-ribose 1-diphosphate + nicotinate + ATP + H2O = nicotinate beta-D-ribonucleotide + ADP + phosphate + diphosphate</text>
        <dbReference type="Rhea" id="RHEA:36163"/>
        <dbReference type="ChEBI" id="CHEBI:15377"/>
        <dbReference type="ChEBI" id="CHEBI:30616"/>
        <dbReference type="ChEBI" id="CHEBI:32544"/>
        <dbReference type="ChEBI" id="CHEBI:33019"/>
        <dbReference type="ChEBI" id="CHEBI:43474"/>
        <dbReference type="ChEBI" id="CHEBI:57502"/>
        <dbReference type="ChEBI" id="CHEBI:58017"/>
        <dbReference type="ChEBI" id="CHEBI:456216"/>
        <dbReference type="EC" id="6.3.4.21"/>
    </reaction>
</comment>
<dbReference type="Pfam" id="PF04095">
    <property type="entry name" value="NAPRTase"/>
    <property type="match status" value="1"/>
</dbReference>
<evidence type="ECO:0000313" key="12">
    <source>
        <dbReference type="Proteomes" id="UP000182961"/>
    </source>
</evidence>
<protein>
    <recommendedName>
        <fullName evidence="3 7">Nicotinate phosphoribosyltransferase</fullName>
        <shortName evidence="7">NAPRTase</shortName>
        <ecNumber evidence="3 7">6.3.4.21</ecNumber>
    </recommendedName>
</protein>
<dbReference type="EC" id="6.3.4.21" evidence="3 7"/>
<dbReference type="InterPro" id="IPR040727">
    <property type="entry name" value="NAPRTase_N"/>
</dbReference>
<dbReference type="SUPFAM" id="SSF51690">
    <property type="entry name" value="Nicotinate/Quinolinate PRTase C-terminal domain-like"/>
    <property type="match status" value="1"/>
</dbReference>
<dbReference type="InterPro" id="IPR006406">
    <property type="entry name" value="Nic_PRibTrfase"/>
</dbReference>
<dbReference type="EMBL" id="FOUT01000014">
    <property type="protein sequence ID" value="SFN47639.1"/>
    <property type="molecule type" value="Genomic_DNA"/>
</dbReference>
<gene>
    <name evidence="7" type="primary">pncB</name>
    <name evidence="11" type="ORF">SAMN05444143_11466</name>
</gene>
<dbReference type="NCBIfam" id="TIGR01514">
    <property type="entry name" value="NAPRTase"/>
    <property type="match status" value="1"/>
</dbReference>
<dbReference type="NCBIfam" id="NF003704">
    <property type="entry name" value="PRK05321.1"/>
    <property type="match status" value="1"/>
</dbReference>
<dbReference type="GO" id="GO:0004516">
    <property type="term" value="F:nicotinate phosphoribosyltransferase activity"/>
    <property type="evidence" value="ECO:0007669"/>
    <property type="project" value="UniProtKB-UniRule"/>
</dbReference>
<evidence type="ECO:0000313" key="11">
    <source>
        <dbReference type="EMBL" id="SFN47639.1"/>
    </source>
</evidence>
<keyword evidence="5 7" id="KW-0436">Ligase</keyword>
<dbReference type="eggNOG" id="COG1488">
    <property type="taxonomic scope" value="Bacteria"/>
</dbReference>
<keyword evidence="11" id="KW-0328">Glycosyltransferase</keyword>
<evidence type="ECO:0000256" key="6">
    <source>
        <dbReference type="ARBA" id="ARBA00022642"/>
    </source>
</evidence>
<keyword evidence="4 7" id="KW-0597">Phosphoprotein</keyword>
<feature type="domain" description="Nicotinate phosphoribosyltransferase N-terminal" evidence="10">
    <location>
        <begin position="13"/>
        <end position="131"/>
    </location>
</feature>
<dbReference type="AlphaFoldDB" id="A0A1I4ZCD4"/>
<dbReference type="UniPathway" id="UPA00253">
    <property type="reaction ID" value="UER00457"/>
</dbReference>
<organism evidence="11 12">
    <name type="scientific">Flavobacterium succinicans</name>
    <dbReference type="NCBI Taxonomy" id="29536"/>
    <lineage>
        <taxon>Bacteria</taxon>
        <taxon>Pseudomonadati</taxon>
        <taxon>Bacteroidota</taxon>
        <taxon>Flavobacteriia</taxon>
        <taxon>Flavobacteriales</taxon>
        <taxon>Flavobacteriaceae</taxon>
        <taxon>Flavobacterium</taxon>
    </lineage>
</organism>
<comment type="PTM">
    <text evidence="7 8">Transiently phosphorylated on a His residue during the reaction cycle. Phosphorylation strongly increases the affinity for substrates and increases the rate of nicotinate D-ribonucleotide production. Dephosphorylation regenerates the low-affinity form of the enzyme, leading to product release.</text>
</comment>
<dbReference type="InterPro" id="IPR036068">
    <property type="entry name" value="Nicotinate_pribotase-like_C"/>
</dbReference>
<evidence type="ECO:0000256" key="8">
    <source>
        <dbReference type="RuleBase" id="RU003838"/>
    </source>
</evidence>
<dbReference type="PANTHER" id="PTHR11098">
    <property type="entry name" value="NICOTINATE PHOSPHORIBOSYLTRANSFERASE"/>
    <property type="match status" value="1"/>
</dbReference>
<dbReference type="PIRSF" id="PIRSF000484">
    <property type="entry name" value="NAPRT"/>
    <property type="match status" value="1"/>
</dbReference>
<dbReference type="Proteomes" id="UP000182961">
    <property type="component" value="Unassembled WGS sequence"/>
</dbReference>
<sequence>MSDSSLVTFESILDNDFYKFTMQQAVFQLFPESCVRYQFINRGKHVFPEGFATVLKSAILEMSRLQLSDDEKAFLINACPYLKRTYLDFLQGYRYDPSEITVEQKGGDLQVYIEGMWYRTILWEVPLMALICELYYKLTGKSRQTNEEVVQVVQDKMKKYSELGITIADFGSRRRYSYEVHQIVVHTSNVCGLPNFVGTSNVYLSYLNGTKPIGTHAHEWFMFHGAVFGYKSANISALQNWTTVYQGDLGIALTDTFTTDVFLRDFDKKYAKLFDGVRHDSGDPVVFAAKIINHYRDLGINPLTKTIIFSDGLNYEKVAKITAYCKNKIGFSFGVGTNLSNDVGVKPMNIVIKLTKVLQGNWGWIDAVKLSDVSMKHTGTLEAVDVVKRSLVIE</sequence>
<dbReference type="InterPro" id="IPR041525">
    <property type="entry name" value="N/Namide_PRibTrfase"/>
</dbReference>
<evidence type="ECO:0000256" key="7">
    <source>
        <dbReference type="HAMAP-Rule" id="MF_00570"/>
    </source>
</evidence>
<evidence type="ECO:0000256" key="1">
    <source>
        <dbReference type="ARBA" id="ARBA00004952"/>
    </source>
</evidence>
<dbReference type="SUPFAM" id="SSF54675">
    <property type="entry name" value="Nicotinate/Quinolinate PRTase N-terminal domain-like"/>
    <property type="match status" value="1"/>
</dbReference>
<dbReference type="GO" id="GO:0034355">
    <property type="term" value="P:NAD+ biosynthetic process via the salvage pathway"/>
    <property type="evidence" value="ECO:0007669"/>
    <property type="project" value="TreeGrafter"/>
</dbReference>
<evidence type="ECO:0000256" key="2">
    <source>
        <dbReference type="ARBA" id="ARBA00010897"/>
    </source>
</evidence>
<evidence type="ECO:0000256" key="4">
    <source>
        <dbReference type="ARBA" id="ARBA00022553"/>
    </source>
</evidence>
<proteinExistence type="inferred from homology"/>
<evidence type="ECO:0000256" key="3">
    <source>
        <dbReference type="ARBA" id="ARBA00013236"/>
    </source>
</evidence>
<keyword evidence="12" id="KW-1185">Reference proteome</keyword>
<accession>A0A1I4ZCD4</accession>
<comment type="pathway">
    <text evidence="1 7 8">Cofactor biosynthesis; NAD(+) biosynthesis; nicotinate D-ribonucleotide from nicotinate: step 1/1.</text>
</comment>
<dbReference type="Pfam" id="PF17767">
    <property type="entry name" value="NAPRTase_N"/>
    <property type="match status" value="1"/>
</dbReference>
<evidence type="ECO:0000256" key="5">
    <source>
        <dbReference type="ARBA" id="ARBA00022598"/>
    </source>
</evidence>
<comment type="similarity">
    <text evidence="2 7 8">Belongs to the NAPRTase family.</text>
</comment>
<dbReference type="Gene3D" id="3.20.140.10">
    <property type="entry name" value="nicotinate phosphoribosyltransferase"/>
    <property type="match status" value="1"/>
</dbReference>
<name>A0A1I4ZCD4_9FLAO</name>
<dbReference type="GO" id="GO:0005829">
    <property type="term" value="C:cytosol"/>
    <property type="evidence" value="ECO:0007669"/>
    <property type="project" value="TreeGrafter"/>
</dbReference>
<dbReference type="InterPro" id="IPR007229">
    <property type="entry name" value="Nic_PRibTrfase-Fam"/>
</dbReference>
<keyword evidence="6 7" id="KW-0662">Pyridine nucleotide biosynthesis</keyword>